<dbReference type="InterPro" id="IPR027417">
    <property type="entry name" value="P-loop_NTPase"/>
</dbReference>
<keyword evidence="2" id="KW-0067">ATP-binding</keyword>
<keyword evidence="6" id="KW-1185">Reference proteome</keyword>
<name>A0ABP0PVJ9_9DINO</name>
<dbReference type="PROSITE" id="PS00674">
    <property type="entry name" value="AAA"/>
    <property type="match status" value="2"/>
</dbReference>
<sequence length="733" mass="79385">MAAPSDSKGLTWRLLGARLGDRHILALPAKELKKLGLTQGDVLLLRANGCQTVAACEAGGREGGLLLSSTARLSLAANDGDEILAISDFEAEEAAEICLEISSVFAGAWSSMAGGLELNKYLKAVLDGTLLCTGDIRNISLNGQAWEIRISGIQGKAPLSKPRDADDWKGPWLATKKTSLRVTSKAESRGEGSQKTDPWGFSLVGGLSAVIEELREAVQFPLQNPKLYRQMGISPPRGVLLYGPPGTGKTLLARSLAEELDCPCELMAATDLVGTGVGESEERIKSAFESCRQQAFDRGTGALLFIDEVDAVCPKRDDASEVERRMVAAFLTALDGVHSGDSVVVLGATNRPDAIDPALRRAGRLEREIEVGVPNSEERLEILHVHLSKLRHSLSEEQQRELARRCHGYVGADLRALCTGAARGALRRGKEQIDLECCFEACRQVPPSALKELLVEVPEVTWDDIGGYEKTKEALKEAVEWPIQHAWAFESMSMEAPRGVLLYGPPGCSKTMMAKAVATETEMNFISVKGPELFSKYVGESERAVREVFRKARAASPCVIFFDEVDSLGGSRESEGGGVASRVLAQLLAEMDGIGVTKKRHVVVLAATNRPQALDAALTRPGRFDRLVHVPLPDQAAREAIFQRQLSRMQVSLDIEATFLASQTAGYSGAEVVMVCREAALLAIRKAIADGEGAKAPCATLADFNCALRAVQPRITTEMAQFYEDFERRMQRD</sequence>
<feature type="domain" description="AAA+ ATPase" evidence="3">
    <location>
        <begin position="496"/>
        <end position="634"/>
    </location>
</feature>
<dbReference type="InterPro" id="IPR003959">
    <property type="entry name" value="ATPase_AAA_core"/>
</dbReference>
<dbReference type="Gene3D" id="1.10.8.60">
    <property type="match status" value="2"/>
</dbReference>
<organism evidence="5 6">
    <name type="scientific">Durusdinium trenchii</name>
    <dbReference type="NCBI Taxonomy" id="1381693"/>
    <lineage>
        <taxon>Eukaryota</taxon>
        <taxon>Sar</taxon>
        <taxon>Alveolata</taxon>
        <taxon>Dinophyceae</taxon>
        <taxon>Suessiales</taxon>
        <taxon>Symbiodiniaceae</taxon>
        <taxon>Durusdinium</taxon>
    </lineage>
</organism>
<reference evidence="5 6" key="1">
    <citation type="submission" date="2024-02" db="EMBL/GenBank/DDBJ databases">
        <authorList>
            <person name="Chen Y."/>
            <person name="Shah S."/>
            <person name="Dougan E. K."/>
            <person name="Thang M."/>
            <person name="Chan C."/>
        </authorList>
    </citation>
    <scope>NUCLEOTIDE SEQUENCE [LARGE SCALE GENOMIC DNA]</scope>
</reference>
<proteinExistence type="predicted"/>
<dbReference type="PANTHER" id="PTHR23077:SF27">
    <property type="entry name" value="ATPASE FAMILY GENE 2 PROTEIN HOMOLOG A"/>
    <property type="match status" value="1"/>
</dbReference>
<evidence type="ECO:0000256" key="2">
    <source>
        <dbReference type="ARBA" id="ARBA00022840"/>
    </source>
</evidence>
<dbReference type="PANTHER" id="PTHR23077">
    <property type="entry name" value="AAA-FAMILY ATPASE"/>
    <property type="match status" value="1"/>
</dbReference>
<dbReference type="InterPro" id="IPR041569">
    <property type="entry name" value="AAA_lid_3"/>
</dbReference>
<dbReference type="InterPro" id="IPR003593">
    <property type="entry name" value="AAA+_ATPase"/>
</dbReference>
<dbReference type="SMART" id="SM00382">
    <property type="entry name" value="AAA"/>
    <property type="match status" value="2"/>
</dbReference>
<accession>A0ABP0PVJ9</accession>
<evidence type="ECO:0000313" key="4">
    <source>
        <dbReference type="EMBL" id="CAK9079288.1"/>
    </source>
</evidence>
<dbReference type="Gene3D" id="3.40.50.300">
    <property type="entry name" value="P-loop containing nucleotide triphosphate hydrolases"/>
    <property type="match status" value="2"/>
</dbReference>
<dbReference type="CDD" id="cd19511">
    <property type="entry name" value="RecA-like_CDC48_r2-like"/>
    <property type="match status" value="1"/>
</dbReference>
<evidence type="ECO:0000259" key="3">
    <source>
        <dbReference type="SMART" id="SM00382"/>
    </source>
</evidence>
<keyword evidence="1" id="KW-0547">Nucleotide-binding</keyword>
<dbReference type="Proteomes" id="UP001642484">
    <property type="component" value="Unassembled WGS sequence"/>
</dbReference>
<dbReference type="EMBL" id="CAXAMN010023651">
    <property type="protein sequence ID" value="CAK9079382.1"/>
    <property type="molecule type" value="Genomic_DNA"/>
</dbReference>
<protein>
    <recommendedName>
        <fullName evidence="3">AAA+ ATPase domain-containing protein</fullName>
    </recommendedName>
</protein>
<dbReference type="Pfam" id="PF17862">
    <property type="entry name" value="AAA_lid_3"/>
    <property type="match status" value="2"/>
</dbReference>
<dbReference type="EMBL" id="CAXAMN010023640">
    <property type="protein sequence ID" value="CAK9079288.1"/>
    <property type="molecule type" value="Genomic_DNA"/>
</dbReference>
<evidence type="ECO:0000313" key="6">
    <source>
        <dbReference type="Proteomes" id="UP001642484"/>
    </source>
</evidence>
<gene>
    <name evidence="4" type="ORF">CCMP2556_LOCUS39052</name>
    <name evidence="5" type="ORF">CCMP2556_LOCUS39089</name>
</gene>
<dbReference type="InterPro" id="IPR050168">
    <property type="entry name" value="AAA_ATPase_domain"/>
</dbReference>
<feature type="domain" description="AAA+ ATPase" evidence="3">
    <location>
        <begin position="235"/>
        <end position="375"/>
    </location>
</feature>
<dbReference type="InterPro" id="IPR003960">
    <property type="entry name" value="ATPase_AAA_CS"/>
</dbReference>
<dbReference type="SUPFAM" id="SSF52540">
    <property type="entry name" value="P-loop containing nucleoside triphosphate hydrolases"/>
    <property type="match status" value="2"/>
</dbReference>
<evidence type="ECO:0000256" key="1">
    <source>
        <dbReference type="ARBA" id="ARBA00022741"/>
    </source>
</evidence>
<dbReference type="Pfam" id="PF00004">
    <property type="entry name" value="AAA"/>
    <property type="match status" value="2"/>
</dbReference>
<evidence type="ECO:0000313" key="5">
    <source>
        <dbReference type="EMBL" id="CAK9079382.1"/>
    </source>
</evidence>
<comment type="caution">
    <text evidence="5">The sequence shown here is derived from an EMBL/GenBank/DDBJ whole genome shotgun (WGS) entry which is preliminary data.</text>
</comment>